<evidence type="ECO:0000313" key="2">
    <source>
        <dbReference type="EMBL" id="KAF6112717.1"/>
    </source>
</evidence>
<dbReference type="AlphaFoldDB" id="A0A834EFT4"/>
<evidence type="ECO:0000313" key="3">
    <source>
        <dbReference type="Proteomes" id="UP000664940"/>
    </source>
</evidence>
<comment type="caution">
    <text evidence="2">The sequence shown here is derived from an EMBL/GenBank/DDBJ whole genome shotgun (WGS) entry which is preliminary data.</text>
</comment>
<name>A0A834EFT4_9CHIR</name>
<dbReference type="EMBL" id="JABVXQ010000004">
    <property type="protein sequence ID" value="KAF6112717.1"/>
    <property type="molecule type" value="Genomic_DNA"/>
</dbReference>
<accession>A0A834EFT4</accession>
<feature type="region of interest" description="Disordered" evidence="1">
    <location>
        <begin position="38"/>
        <end position="64"/>
    </location>
</feature>
<feature type="compositionally biased region" description="Low complexity" evidence="1">
    <location>
        <begin position="38"/>
        <end position="49"/>
    </location>
</feature>
<evidence type="ECO:0000256" key="1">
    <source>
        <dbReference type="SAM" id="MobiDB-lite"/>
    </source>
</evidence>
<gene>
    <name evidence="2" type="ORF">HJG60_000880</name>
</gene>
<dbReference type="Proteomes" id="UP000664940">
    <property type="component" value="Unassembled WGS sequence"/>
</dbReference>
<proteinExistence type="predicted"/>
<sequence length="126" mass="13556">MHLHRGFTDLIWKNLCPALIVILGNPIHDKTITSAHSSASASVDSDSTSPGVSDHGRGSGCSSTAPALSGPVARTIYYIAAELVRLVGSVDSMKPVLQSLYHRMLLYPPPQHRVEAIKVMKEVGMH</sequence>
<reference evidence="2 3" key="1">
    <citation type="journal article" date="2020" name="Nature">
        <title>Six reference-quality genomes reveal evolution of bat adaptations.</title>
        <authorList>
            <person name="Jebb D."/>
            <person name="Huang Z."/>
            <person name="Pippel M."/>
            <person name="Hughes G.M."/>
            <person name="Lavrichenko K."/>
            <person name="Devanna P."/>
            <person name="Winkler S."/>
            <person name="Jermiin L.S."/>
            <person name="Skirmuntt E.C."/>
            <person name="Katzourakis A."/>
            <person name="Burkitt-Gray L."/>
            <person name="Ray D.A."/>
            <person name="Sullivan K.A.M."/>
            <person name="Roscito J.G."/>
            <person name="Kirilenko B.M."/>
            <person name="Davalos L.M."/>
            <person name="Corthals A.P."/>
            <person name="Power M.L."/>
            <person name="Jones G."/>
            <person name="Ransome R.D."/>
            <person name="Dechmann D.K.N."/>
            <person name="Locatelli A.G."/>
            <person name="Puechmaille S.J."/>
            <person name="Fedrigo O."/>
            <person name="Jarvis E.D."/>
            <person name="Hiller M."/>
            <person name="Vernes S.C."/>
            <person name="Myers E.W."/>
            <person name="Teeling E.C."/>
        </authorList>
    </citation>
    <scope>NUCLEOTIDE SEQUENCE [LARGE SCALE GENOMIC DNA]</scope>
    <source>
        <strain evidence="2">Bat1K_MPI-CBG_1</strain>
    </source>
</reference>
<organism evidence="2 3">
    <name type="scientific">Phyllostomus discolor</name>
    <name type="common">pale spear-nosed bat</name>
    <dbReference type="NCBI Taxonomy" id="89673"/>
    <lineage>
        <taxon>Eukaryota</taxon>
        <taxon>Metazoa</taxon>
        <taxon>Chordata</taxon>
        <taxon>Craniata</taxon>
        <taxon>Vertebrata</taxon>
        <taxon>Euteleostomi</taxon>
        <taxon>Mammalia</taxon>
        <taxon>Eutheria</taxon>
        <taxon>Laurasiatheria</taxon>
        <taxon>Chiroptera</taxon>
        <taxon>Yangochiroptera</taxon>
        <taxon>Phyllostomidae</taxon>
        <taxon>Phyllostominae</taxon>
        <taxon>Phyllostomus</taxon>
    </lineage>
</organism>
<protein>
    <submittedName>
        <fullName evidence="2">ARFGEF family member 3</fullName>
    </submittedName>
</protein>